<dbReference type="GO" id="GO:0005524">
    <property type="term" value="F:ATP binding"/>
    <property type="evidence" value="ECO:0007669"/>
    <property type="project" value="UniProtKB-KW"/>
</dbReference>
<dbReference type="GO" id="GO:0030975">
    <property type="term" value="F:thiamine binding"/>
    <property type="evidence" value="ECO:0007669"/>
    <property type="project" value="InterPro"/>
</dbReference>
<evidence type="ECO:0000256" key="2">
    <source>
        <dbReference type="ARBA" id="ARBA00022741"/>
    </source>
</evidence>
<dbReference type="InterPro" id="IPR007373">
    <property type="entry name" value="Thiamin_PyroPKinase_B1-bd"/>
</dbReference>
<reference evidence="8 9" key="1">
    <citation type="submission" date="2019-08" db="EMBL/GenBank/DDBJ databases">
        <title>In-depth cultivation of the pig gut microbiome towards novel bacterial diversity and tailored functional studies.</title>
        <authorList>
            <person name="Wylensek D."/>
            <person name="Hitch T.C.A."/>
            <person name="Clavel T."/>
        </authorList>
    </citation>
    <scope>NUCLEOTIDE SEQUENCE [LARGE SCALE GENOMIC DNA]</scope>
    <source>
        <strain evidence="8 9">Oil+RF-744-WCA-WT-11</strain>
    </source>
</reference>
<comment type="caution">
    <text evidence="8">The sequence shown here is derived from an EMBL/GenBank/DDBJ whole genome shotgun (WGS) entry which is preliminary data.</text>
</comment>
<dbReference type="AlphaFoldDB" id="A0A6L5X5C7"/>
<dbReference type="PANTHER" id="PTHR41299:SF1">
    <property type="entry name" value="THIAMINE PYROPHOSPHOKINASE"/>
    <property type="match status" value="1"/>
</dbReference>
<dbReference type="EMBL" id="VULZ01000005">
    <property type="protein sequence ID" value="MSS14578.1"/>
    <property type="molecule type" value="Genomic_DNA"/>
</dbReference>
<evidence type="ECO:0000313" key="8">
    <source>
        <dbReference type="EMBL" id="MSS14578.1"/>
    </source>
</evidence>
<keyword evidence="2" id="KW-0547">Nucleotide-binding</keyword>
<dbReference type="InterPro" id="IPR053149">
    <property type="entry name" value="TPK"/>
</dbReference>
<protein>
    <recommendedName>
        <fullName evidence="5">Thiamine diphosphokinase</fullName>
        <ecNumber evidence="5">2.7.6.2</ecNumber>
    </recommendedName>
</protein>
<name>A0A6L5X5C7_9FIRM</name>
<dbReference type="SUPFAM" id="SSF63862">
    <property type="entry name" value="Thiamin pyrophosphokinase, substrate-binding domain"/>
    <property type="match status" value="1"/>
</dbReference>
<dbReference type="InterPro" id="IPR036759">
    <property type="entry name" value="TPK_catalytic_sf"/>
</dbReference>
<dbReference type="CDD" id="cd07995">
    <property type="entry name" value="TPK"/>
    <property type="match status" value="1"/>
</dbReference>
<keyword evidence="9" id="KW-1185">Reference proteome</keyword>
<keyword evidence="1 8" id="KW-0808">Transferase</keyword>
<dbReference type="GO" id="GO:0004788">
    <property type="term" value="F:thiamine diphosphokinase activity"/>
    <property type="evidence" value="ECO:0007669"/>
    <property type="project" value="UniProtKB-UniRule"/>
</dbReference>
<dbReference type="EC" id="2.7.6.2" evidence="5"/>
<evidence type="ECO:0000256" key="6">
    <source>
        <dbReference type="SAM" id="MobiDB-lite"/>
    </source>
</evidence>
<keyword evidence="4" id="KW-0067">ATP-binding</keyword>
<feature type="region of interest" description="Disordered" evidence="6">
    <location>
        <begin position="1"/>
        <end position="36"/>
    </location>
</feature>
<evidence type="ECO:0000313" key="9">
    <source>
        <dbReference type="Proteomes" id="UP000481852"/>
    </source>
</evidence>
<evidence type="ECO:0000259" key="7">
    <source>
        <dbReference type="SMART" id="SM00983"/>
    </source>
</evidence>
<accession>A0A6L5X5C7</accession>
<evidence type="ECO:0000256" key="4">
    <source>
        <dbReference type="ARBA" id="ARBA00022840"/>
    </source>
</evidence>
<dbReference type="SUPFAM" id="SSF63999">
    <property type="entry name" value="Thiamin pyrophosphokinase, catalytic domain"/>
    <property type="match status" value="1"/>
</dbReference>
<dbReference type="Gene3D" id="3.40.50.10240">
    <property type="entry name" value="Thiamin pyrophosphokinase, catalytic domain"/>
    <property type="match status" value="1"/>
</dbReference>
<gene>
    <name evidence="8" type="ORF">FYJ35_05915</name>
</gene>
<dbReference type="NCBIfam" id="TIGR01378">
    <property type="entry name" value="thi_PPkinase"/>
    <property type="match status" value="1"/>
</dbReference>
<dbReference type="InterPro" id="IPR007371">
    <property type="entry name" value="TPK_catalytic"/>
</dbReference>
<dbReference type="InterPro" id="IPR006282">
    <property type="entry name" value="Thi_PPkinase"/>
</dbReference>
<dbReference type="PANTHER" id="PTHR41299">
    <property type="entry name" value="THIAMINE PYROPHOSPHOKINASE"/>
    <property type="match status" value="1"/>
</dbReference>
<evidence type="ECO:0000256" key="5">
    <source>
        <dbReference type="NCBIfam" id="TIGR01378"/>
    </source>
</evidence>
<dbReference type="Pfam" id="PF04263">
    <property type="entry name" value="TPK_catalytic"/>
    <property type="match status" value="1"/>
</dbReference>
<proteinExistence type="predicted"/>
<organism evidence="8 9">
    <name type="scientific">Porcincola intestinalis</name>
    <dbReference type="NCBI Taxonomy" id="2606632"/>
    <lineage>
        <taxon>Bacteria</taxon>
        <taxon>Bacillati</taxon>
        <taxon>Bacillota</taxon>
        <taxon>Clostridia</taxon>
        <taxon>Lachnospirales</taxon>
        <taxon>Lachnospiraceae</taxon>
        <taxon>Porcincola</taxon>
    </lineage>
</organism>
<feature type="compositionally biased region" description="Basic and acidic residues" evidence="6">
    <location>
        <begin position="1"/>
        <end position="25"/>
    </location>
</feature>
<dbReference type="SMART" id="SM00983">
    <property type="entry name" value="TPK_B1_binding"/>
    <property type="match status" value="1"/>
</dbReference>
<keyword evidence="3 8" id="KW-0418">Kinase</keyword>
<feature type="domain" description="Thiamin pyrophosphokinase thiamin-binding" evidence="7">
    <location>
        <begin position="196"/>
        <end position="263"/>
    </location>
</feature>
<dbReference type="Pfam" id="PF04265">
    <property type="entry name" value="TPK_B1_binding"/>
    <property type="match status" value="1"/>
</dbReference>
<evidence type="ECO:0000256" key="1">
    <source>
        <dbReference type="ARBA" id="ARBA00022679"/>
    </source>
</evidence>
<dbReference type="GO" id="GO:0006772">
    <property type="term" value="P:thiamine metabolic process"/>
    <property type="evidence" value="ECO:0007669"/>
    <property type="project" value="UniProtKB-UniRule"/>
</dbReference>
<evidence type="ECO:0000256" key="3">
    <source>
        <dbReference type="ARBA" id="ARBA00022777"/>
    </source>
</evidence>
<dbReference type="InterPro" id="IPR036371">
    <property type="entry name" value="TPK_B1-bd_sf"/>
</dbReference>
<dbReference type="GO" id="GO:0009229">
    <property type="term" value="P:thiamine diphosphate biosynthetic process"/>
    <property type="evidence" value="ECO:0007669"/>
    <property type="project" value="InterPro"/>
</dbReference>
<dbReference type="GO" id="GO:0016301">
    <property type="term" value="F:kinase activity"/>
    <property type="evidence" value="ECO:0007669"/>
    <property type="project" value="UniProtKB-KW"/>
</dbReference>
<sequence length="275" mass="30099">MTKKPERTGKRIDMPEETERGRFAEEPETAGSNDRIEKKMSRTGYVFCGGDISDVLLPLVLQHISRGKGDSARKPYVIAADRGLVWLDGHGVEPDLVVGDFDSSPSGFIDDYRSRHPNAEIRTYNPEKDFTDSEIGVRAAVDAGCGRVVMIGATGSRLDHVLGNLQVLAYLLETGVRGEIVDPCNRITLHGGARGGRLSIRKKEQWGKYVSLFAFGGDVEGLTLTGFHYNVKNFRLSSVGSRAVSNEIDACEGTISFRKGKLLVIESRDTPAGRL</sequence>
<dbReference type="Proteomes" id="UP000481852">
    <property type="component" value="Unassembled WGS sequence"/>
</dbReference>